<dbReference type="GO" id="GO:0009252">
    <property type="term" value="P:peptidoglycan biosynthetic process"/>
    <property type="evidence" value="ECO:0007669"/>
    <property type="project" value="UniProtKB-KW"/>
</dbReference>
<feature type="transmembrane region" description="Helical" evidence="17">
    <location>
        <begin position="181"/>
        <end position="198"/>
    </location>
</feature>
<feature type="transmembrane region" description="Helical" evidence="17">
    <location>
        <begin position="155"/>
        <end position="175"/>
    </location>
</feature>
<dbReference type="GO" id="GO:0051301">
    <property type="term" value="P:cell division"/>
    <property type="evidence" value="ECO:0007669"/>
    <property type="project" value="InterPro"/>
</dbReference>
<feature type="transmembrane region" description="Helical" evidence="17">
    <location>
        <begin position="205"/>
        <end position="223"/>
    </location>
</feature>
<dbReference type="InterPro" id="IPR001182">
    <property type="entry name" value="FtsW/RodA"/>
</dbReference>
<dbReference type="EMBL" id="AP012167">
    <property type="protein sequence ID" value="BAN06982.1"/>
    <property type="molecule type" value="Genomic_DNA"/>
</dbReference>
<keyword evidence="6" id="KW-0573">Peptidoglycan synthesis</keyword>
<dbReference type="PATRIC" id="fig|1001583.3.peg.1331"/>
<evidence type="ECO:0000313" key="19">
    <source>
        <dbReference type="Proteomes" id="UP000012042"/>
    </source>
</evidence>
<feature type="transmembrane region" description="Helical" evidence="17">
    <location>
        <begin position="333"/>
        <end position="354"/>
    </location>
</feature>
<gene>
    <name evidence="18" type="ORF">LVISKB_1347</name>
</gene>
<sequence>MPRGGRVDLERMNRMRKLKYLDYWLLVPYMILSIFGIVMVYSASADIGTQNGGSPGSYLVKQAIYVVLGLMILTVMVLMNLQKLRDKTVLKYAGYVAIGSLFLLLVMGQTINGAAGWFHVGPVSIQPAEFVKFYLIIWLANVIAQRQDRIQLEGWWVTMRQPLIICCGIVGLILLQPDLGGATINGAIIFVMILASGFNSRLAKTIFVGAFFIIVGVFFPILIKISELGFAKNVYQLQRIVAFVNPFEHSQSVGQQLVNSYYALSNGGIFGVGWGNSIQKTGYLPEPNTDFIMAILAEELGLITALAVIMLLFVIILRTTLVGVRSNSTYQALICYGAATYLTVQTLFNLGGVLGMLPITGVTFPFISYGGSSTWTLALVLGLVMNISARQKRYRATH</sequence>
<dbReference type="Proteomes" id="UP000012042">
    <property type="component" value="Chromosome"/>
</dbReference>
<dbReference type="PANTHER" id="PTHR30474">
    <property type="entry name" value="CELL CYCLE PROTEIN"/>
    <property type="match status" value="1"/>
</dbReference>
<organism evidence="18 19">
    <name type="scientific">Levilactobacillus brevis KB290</name>
    <dbReference type="NCBI Taxonomy" id="1001583"/>
    <lineage>
        <taxon>Bacteria</taxon>
        <taxon>Bacillati</taxon>
        <taxon>Bacillota</taxon>
        <taxon>Bacilli</taxon>
        <taxon>Lactobacillales</taxon>
        <taxon>Lactobacillaceae</taxon>
        <taxon>Levilactobacillus</taxon>
    </lineage>
</organism>
<feature type="transmembrane region" description="Helical" evidence="17">
    <location>
        <begin position="300"/>
        <end position="321"/>
    </location>
</feature>
<feature type="transmembrane region" description="Helical" evidence="17">
    <location>
        <begin position="21"/>
        <end position="43"/>
    </location>
</feature>
<evidence type="ECO:0000256" key="3">
    <source>
        <dbReference type="ARBA" id="ARBA00022679"/>
    </source>
</evidence>
<evidence type="ECO:0000256" key="16">
    <source>
        <dbReference type="ARBA" id="ARBA00049966"/>
    </source>
</evidence>
<proteinExistence type="inferred from homology"/>
<evidence type="ECO:0000256" key="17">
    <source>
        <dbReference type="SAM" id="Phobius"/>
    </source>
</evidence>
<dbReference type="PANTHER" id="PTHR30474:SF2">
    <property type="entry name" value="PEPTIDOGLYCAN GLYCOSYLTRANSFERASE FTSW-RELATED"/>
    <property type="match status" value="1"/>
</dbReference>
<keyword evidence="5" id="KW-0133">Cell shape</keyword>
<evidence type="ECO:0000256" key="2">
    <source>
        <dbReference type="ARBA" id="ARBA00022676"/>
    </source>
</evidence>
<dbReference type="PROSITE" id="PS00428">
    <property type="entry name" value="FTSW_RODA_SPOVE"/>
    <property type="match status" value="1"/>
</dbReference>
<dbReference type="EC" id="2.4.99.28" evidence="14"/>
<evidence type="ECO:0000256" key="8">
    <source>
        <dbReference type="ARBA" id="ARBA00023136"/>
    </source>
</evidence>
<dbReference type="GO" id="GO:0032153">
    <property type="term" value="C:cell division site"/>
    <property type="evidence" value="ECO:0007669"/>
    <property type="project" value="TreeGrafter"/>
</dbReference>
<name>M5AF61_LEVBR</name>
<dbReference type="HOGENOM" id="CLU_029243_1_2_9"/>
<dbReference type="GO" id="GO:0008360">
    <property type="term" value="P:regulation of cell shape"/>
    <property type="evidence" value="ECO:0007669"/>
    <property type="project" value="UniProtKB-KW"/>
</dbReference>
<dbReference type="KEGG" id="lbk:LVISKB_1347"/>
<evidence type="ECO:0000256" key="12">
    <source>
        <dbReference type="ARBA" id="ARBA00041185"/>
    </source>
</evidence>
<evidence type="ECO:0000256" key="14">
    <source>
        <dbReference type="ARBA" id="ARBA00044770"/>
    </source>
</evidence>
<evidence type="ECO:0000256" key="10">
    <source>
        <dbReference type="ARBA" id="ARBA00033270"/>
    </source>
</evidence>
<evidence type="ECO:0000256" key="13">
    <source>
        <dbReference type="ARBA" id="ARBA00041418"/>
    </source>
</evidence>
<dbReference type="GO" id="GO:0015648">
    <property type="term" value="F:lipid-linked peptidoglycan transporter activity"/>
    <property type="evidence" value="ECO:0007669"/>
    <property type="project" value="TreeGrafter"/>
</dbReference>
<evidence type="ECO:0000256" key="4">
    <source>
        <dbReference type="ARBA" id="ARBA00022692"/>
    </source>
</evidence>
<evidence type="ECO:0000256" key="11">
    <source>
        <dbReference type="ARBA" id="ARBA00038053"/>
    </source>
</evidence>
<keyword evidence="2" id="KW-0328">Glycosyltransferase</keyword>
<keyword evidence="8 17" id="KW-0472">Membrane</keyword>
<evidence type="ECO:0000256" key="9">
    <source>
        <dbReference type="ARBA" id="ARBA00032370"/>
    </source>
</evidence>
<dbReference type="AlphaFoldDB" id="M5AF61"/>
<feature type="transmembrane region" description="Helical" evidence="17">
    <location>
        <begin position="93"/>
        <end position="111"/>
    </location>
</feature>
<feature type="transmembrane region" description="Helical" evidence="17">
    <location>
        <begin position="63"/>
        <end position="81"/>
    </location>
</feature>
<comment type="similarity">
    <text evidence="11">Belongs to the SEDS family. FtsW subfamily.</text>
</comment>
<keyword evidence="4 17" id="KW-0812">Transmembrane</keyword>
<evidence type="ECO:0000256" key="6">
    <source>
        <dbReference type="ARBA" id="ARBA00022984"/>
    </source>
</evidence>
<accession>M5AF61</accession>
<protein>
    <recommendedName>
        <fullName evidence="12">Probable peptidoglycan glycosyltransferase FtsW</fullName>
        <ecNumber evidence="14">2.4.99.28</ecNumber>
    </recommendedName>
    <alternativeName>
        <fullName evidence="13">Cell division protein FtsW</fullName>
    </alternativeName>
    <alternativeName>
        <fullName evidence="10">Cell wall polymerase</fullName>
    </alternativeName>
    <alternativeName>
        <fullName evidence="9">Peptidoglycan polymerase</fullName>
    </alternativeName>
</protein>
<evidence type="ECO:0000256" key="7">
    <source>
        <dbReference type="ARBA" id="ARBA00022989"/>
    </source>
</evidence>
<comment type="subcellular location">
    <subcellularLocation>
        <location evidence="1">Membrane</location>
        <topology evidence="1">Multi-pass membrane protein</topology>
    </subcellularLocation>
</comment>
<feature type="transmembrane region" description="Helical" evidence="17">
    <location>
        <begin position="366"/>
        <end position="385"/>
    </location>
</feature>
<comment type="catalytic activity">
    <reaction evidence="15">
        <text>[GlcNAc-(1-&gt;4)-Mur2Ac(oyl-L-Ala-gamma-D-Glu-L-Lys-D-Ala-D-Ala)](n)-di-trans,octa-cis-undecaprenyl diphosphate + beta-D-GlcNAc-(1-&gt;4)-Mur2Ac(oyl-L-Ala-gamma-D-Glu-L-Lys-D-Ala-D-Ala)-di-trans,octa-cis-undecaprenyl diphosphate = [GlcNAc-(1-&gt;4)-Mur2Ac(oyl-L-Ala-gamma-D-Glu-L-Lys-D-Ala-D-Ala)](n+1)-di-trans,octa-cis-undecaprenyl diphosphate + di-trans,octa-cis-undecaprenyl diphosphate + H(+)</text>
        <dbReference type="Rhea" id="RHEA:23708"/>
        <dbReference type="Rhea" id="RHEA-COMP:9602"/>
        <dbReference type="Rhea" id="RHEA-COMP:9603"/>
        <dbReference type="ChEBI" id="CHEBI:15378"/>
        <dbReference type="ChEBI" id="CHEBI:58405"/>
        <dbReference type="ChEBI" id="CHEBI:60033"/>
        <dbReference type="ChEBI" id="CHEBI:78435"/>
        <dbReference type="EC" id="2.4.99.28"/>
    </reaction>
</comment>
<keyword evidence="3" id="KW-0808">Transferase</keyword>
<feature type="transmembrane region" description="Helical" evidence="17">
    <location>
        <begin position="123"/>
        <end position="143"/>
    </location>
</feature>
<dbReference type="InterPro" id="IPR018365">
    <property type="entry name" value="Cell_cycle_FtsW-rel_CS"/>
</dbReference>
<evidence type="ECO:0000313" key="18">
    <source>
        <dbReference type="EMBL" id="BAN06982.1"/>
    </source>
</evidence>
<reference evidence="18 19" key="1">
    <citation type="journal article" date="2013" name="PLoS ONE">
        <title>Genomic Analysis by Deep Sequencing of the Probiotic Lactobacillus brevis KB290 Harboring Nine Plasmids Reveals Genomic Stability.</title>
        <authorList>
            <person name="Fukao M."/>
            <person name="Oshima K."/>
            <person name="Morita H."/>
            <person name="Toh H."/>
            <person name="Suda W."/>
            <person name="Kim S.W."/>
            <person name="Suzuki S."/>
            <person name="Yakabe T."/>
            <person name="Hattori M."/>
            <person name="Yajima N."/>
        </authorList>
    </citation>
    <scope>NUCLEOTIDE SEQUENCE [LARGE SCALE GENOMIC DNA]</scope>
    <source>
        <strain evidence="18 19">KB290</strain>
    </source>
</reference>
<dbReference type="GO" id="GO:0005886">
    <property type="term" value="C:plasma membrane"/>
    <property type="evidence" value="ECO:0007669"/>
    <property type="project" value="TreeGrafter"/>
</dbReference>
<dbReference type="GO" id="GO:0008955">
    <property type="term" value="F:peptidoglycan glycosyltransferase activity"/>
    <property type="evidence" value="ECO:0007669"/>
    <property type="project" value="UniProtKB-EC"/>
</dbReference>
<comment type="function">
    <text evidence="16">Peptidoglycan polymerase that is essential for cell division.</text>
</comment>
<evidence type="ECO:0000256" key="1">
    <source>
        <dbReference type="ARBA" id="ARBA00004141"/>
    </source>
</evidence>
<keyword evidence="7 17" id="KW-1133">Transmembrane helix</keyword>
<evidence type="ECO:0000256" key="15">
    <source>
        <dbReference type="ARBA" id="ARBA00049902"/>
    </source>
</evidence>
<dbReference type="Pfam" id="PF01098">
    <property type="entry name" value="FTSW_RODA_SPOVE"/>
    <property type="match status" value="1"/>
</dbReference>
<evidence type="ECO:0000256" key="5">
    <source>
        <dbReference type="ARBA" id="ARBA00022960"/>
    </source>
</evidence>